<dbReference type="Pfam" id="PF13581">
    <property type="entry name" value="HATPase_c_2"/>
    <property type="match status" value="1"/>
</dbReference>
<reference evidence="2 3" key="1">
    <citation type="submission" date="2016-04" db="EMBL/GenBank/DDBJ databases">
        <title>Complete genome sequence and analysis of deep-sea sediment isolate, Amycolatopsis sp. WP1.</title>
        <authorList>
            <person name="Wang H."/>
            <person name="Chen S."/>
            <person name="Wu Q."/>
        </authorList>
    </citation>
    <scope>NUCLEOTIDE SEQUENCE [LARGE SCALE GENOMIC DNA]</scope>
    <source>
        <strain evidence="2 3">WP1</strain>
    </source>
</reference>
<dbReference type="InterPro" id="IPR039248">
    <property type="entry name" value="Ptase_RsbX"/>
</dbReference>
<dbReference type="Proteomes" id="UP000250434">
    <property type="component" value="Chromosome"/>
</dbReference>
<accession>A0A344L0Q7</accession>
<dbReference type="InterPro" id="IPR036457">
    <property type="entry name" value="PPM-type-like_dom_sf"/>
</dbReference>
<gene>
    <name evidence="2" type="ORF">A4R43_03105</name>
</gene>
<dbReference type="PANTHER" id="PTHR35801:SF1">
    <property type="entry name" value="PHOSPHOSERINE PHOSPHATASE RSBX"/>
    <property type="match status" value="1"/>
</dbReference>
<evidence type="ECO:0000259" key="1">
    <source>
        <dbReference type="PROSITE" id="PS51746"/>
    </source>
</evidence>
<dbReference type="AlphaFoldDB" id="A0A344L0Q7"/>
<feature type="domain" description="PPM-type phosphatase" evidence="1">
    <location>
        <begin position="145"/>
        <end position="331"/>
    </location>
</feature>
<dbReference type="KEGG" id="aab:A4R43_03105"/>
<evidence type="ECO:0000313" key="3">
    <source>
        <dbReference type="Proteomes" id="UP000250434"/>
    </source>
</evidence>
<dbReference type="PANTHER" id="PTHR35801">
    <property type="entry name" value="PHOSPHOSERINE PHOSPHATASE RSBX"/>
    <property type="match status" value="1"/>
</dbReference>
<dbReference type="SUPFAM" id="SSF55874">
    <property type="entry name" value="ATPase domain of HSP90 chaperone/DNA topoisomerase II/histidine kinase"/>
    <property type="match status" value="1"/>
</dbReference>
<dbReference type="OrthoDB" id="479131at2"/>
<proteinExistence type="predicted"/>
<name>A0A344L0Q7_9PSEU</name>
<keyword evidence="3" id="KW-1185">Reference proteome</keyword>
<dbReference type="Gene3D" id="3.30.565.10">
    <property type="entry name" value="Histidine kinase-like ATPase, C-terminal domain"/>
    <property type="match status" value="1"/>
</dbReference>
<protein>
    <submittedName>
        <fullName evidence="2">Anti-sigma regulatory factor</fullName>
    </submittedName>
</protein>
<dbReference type="InterPro" id="IPR001932">
    <property type="entry name" value="PPM-type_phosphatase-like_dom"/>
</dbReference>
<dbReference type="Gene3D" id="3.60.40.10">
    <property type="entry name" value="PPM-type phosphatase domain"/>
    <property type="match status" value="1"/>
</dbReference>
<dbReference type="InterPro" id="IPR036890">
    <property type="entry name" value="HATPase_C_sf"/>
</dbReference>
<dbReference type="PROSITE" id="PS51746">
    <property type="entry name" value="PPM_2"/>
    <property type="match status" value="1"/>
</dbReference>
<dbReference type="SMART" id="SM00331">
    <property type="entry name" value="PP2C_SIG"/>
    <property type="match status" value="1"/>
</dbReference>
<dbReference type="EMBL" id="CP015163">
    <property type="protein sequence ID" value="AXB41631.1"/>
    <property type="molecule type" value="Genomic_DNA"/>
</dbReference>
<dbReference type="RefSeq" id="WP_113690902.1">
    <property type="nucleotide sequence ID" value="NZ_CP015163.1"/>
</dbReference>
<dbReference type="Pfam" id="PF07228">
    <property type="entry name" value="SpoIIE"/>
    <property type="match status" value="1"/>
</dbReference>
<evidence type="ECO:0000313" key="2">
    <source>
        <dbReference type="EMBL" id="AXB41631.1"/>
    </source>
</evidence>
<dbReference type="SUPFAM" id="SSF81606">
    <property type="entry name" value="PP2C-like"/>
    <property type="match status" value="1"/>
</dbReference>
<organism evidence="2 3">
    <name type="scientific">Amycolatopsis albispora</name>
    <dbReference type="NCBI Taxonomy" id="1804986"/>
    <lineage>
        <taxon>Bacteria</taxon>
        <taxon>Bacillati</taxon>
        <taxon>Actinomycetota</taxon>
        <taxon>Actinomycetes</taxon>
        <taxon>Pseudonocardiales</taxon>
        <taxon>Pseudonocardiaceae</taxon>
        <taxon>Amycolatopsis</taxon>
    </lineage>
</organism>
<sequence length="335" mass="33826">MTVASSTPTRLVRIDHPSAVYAATRAARAAARDAALPDVLAERAAVVTSELAGNLDKHATGGSVFVQRSLTGHGVDVLTADDGPGMADVAHWLVDGHTTTSTLGSGLGAVGRMSTAFQIRSAPGTGTVTAARVLAPGTPAGLAGAVGHFCLPREGEHHSGDAVALAESTGSRTVVVADGLGHGAEAADAARLAIGAFAENPDRALATHLAGMHRALRGTRGAAVALARVSGRAVEFCGVGNVSATVLTPGRPPQLLLSVPGVIGFVLPSVLPRRAPLTGGAVVVLHTDGLDNTWRTPVPSTQPASALLLVAELAHRHRNPRDDAAAIALHADQLP</sequence>
<dbReference type="InterPro" id="IPR003594">
    <property type="entry name" value="HATPase_dom"/>
</dbReference>